<protein>
    <recommendedName>
        <fullName evidence="5">Fork-head domain-containing protein</fullName>
    </recommendedName>
</protein>
<dbReference type="PANTHER" id="PTHR46805:SF1">
    <property type="entry name" value="FORKHEAD BOX PROTEIN J1"/>
    <property type="match status" value="1"/>
</dbReference>
<keyword evidence="2 3" id="KW-0238">DNA-binding</keyword>
<dbReference type="PROSITE" id="PS00657">
    <property type="entry name" value="FORK_HEAD_1"/>
    <property type="match status" value="1"/>
</dbReference>
<evidence type="ECO:0000256" key="3">
    <source>
        <dbReference type="PROSITE-ProRule" id="PRU00089"/>
    </source>
</evidence>
<evidence type="ECO:0000256" key="4">
    <source>
        <dbReference type="SAM" id="MobiDB-lite"/>
    </source>
</evidence>
<dbReference type="SUPFAM" id="SSF46785">
    <property type="entry name" value="Winged helix' DNA-binding domain"/>
    <property type="match status" value="1"/>
</dbReference>
<dbReference type="Pfam" id="PF00250">
    <property type="entry name" value="Forkhead"/>
    <property type="match status" value="1"/>
</dbReference>
<feature type="region of interest" description="Disordered" evidence="4">
    <location>
        <begin position="634"/>
        <end position="689"/>
    </location>
</feature>
<evidence type="ECO:0000259" key="5">
    <source>
        <dbReference type="PROSITE" id="PS50039"/>
    </source>
</evidence>
<feature type="DNA-binding region" description="Fork-head" evidence="3">
    <location>
        <begin position="261"/>
        <end position="345"/>
    </location>
</feature>
<organism evidence="6 7">
    <name type="scientific">Clavelina lepadiformis</name>
    <name type="common">Light-bulb sea squirt</name>
    <name type="synonym">Ascidia lepadiformis</name>
    <dbReference type="NCBI Taxonomy" id="159417"/>
    <lineage>
        <taxon>Eukaryota</taxon>
        <taxon>Metazoa</taxon>
        <taxon>Chordata</taxon>
        <taxon>Tunicata</taxon>
        <taxon>Ascidiacea</taxon>
        <taxon>Aplousobranchia</taxon>
        <taxon>Clavelinidae</taxon>
        <taxon>Clavelina</taxon>
    </lineage>
</organism>
<comment type="subcellular location">
    <subcellularLocation>
        <location evidence="1 3">Nucleus</location>
    </subcellularLocation>
</comment>
<feature type="compositionally biased region" description="Basic and acidic residues" evidence="4">
    <location>
        <begin position="534"/>
        <end position="548"/>
    </location>
</feature>
<sequence>MNTVVPNGLTRMQVQEKIKRNFQALCVRCPQLGKAQESLDDSLTSLQWLWNMNVNISNPIEMNAKNNQNSHIDGMLPAFPRSIINELHNNSTLPVKHGASRLTAKTNYTKLRNGAFGEATRPMARVGRKTSAPTPGTTEQNPIRTDTLSAGSIKLHRRTTSFVGNESANQLPGWRPTNKVDAVFQPTPRTSQLQDLTLKGLDEKKNGALPQILPSPTQADGEPLLSGAGSSSSRNYSFSPRQATLDVLPGQVDYKNNPYVKPPFSFTTLIYMAMQNNKRHKMTFADICKWITDSFIYYRYADSEWQNSVKLCLTQSKHFMRVPKKRESSNKSCLWQIDPNYNGKLPDVDSSVMNVHSSSEGSILSSVTRGIATPTSTAGKPEIDDAFLQSLQSRKRKQTTPQKVVRRRNVKKRRDAKLLKTTNNRNLLQEQAPELGSLKGDFNWNSIFEEFFTNQEAQLCVTPTSMASRSSCHDEVDIIGQFSDDVTSGAFLAHDEIILPHLPKTTVNDENQDVLASYTTSGGNNSNSSWNTSNDRDFSSTAKDDVQGDKPVVSSDPQLGGDLKHEFENVEKDDFDTIDGFLKDVGELDLTITGRQIEPPPEWVTECPDLDAILCEKQNDILFENMADVNLDPIFHPLQSNDPDDQNSPRSRNNGRGRKNKRSGASSHRNQDSPLAPITQHSRKPWQEVKDATEAIENILSSSFQM</sequence>
<keyword evidence="3" id="KW-0539">Nucleus</keyword>
<evidence type="ECO:0000256" key="2">
    <source>
        <dbReference type="ARBA" id="ARBA00023125"/>
    </source>
</evidence>
<name>A0ABP0H0E6_CLALP</name>
<feature type="compositionally biased region" description="Basic residues" evidence="4">
    <location>
        <begin position="653"/>
        <end position="662"/>
    </location>
</feature>
<dbReference type="PRINTS" id="PR00053">
    <property type="entry name" value="FORKHEAD"/>
</dbReference>
<feature type="region of interest" description="Disordered" evidence="4">
    <location>
        <begin position="208"/>
        <end position="236"/>
    </location>
</feature>
<dbReference type="InterPro" id="IPR036388">
    <property type="entry name" value="WH-like_DNA-bd_sf"/>
</dbReference>
<evidence type="ECO:0000256" key="1">
    <source>
        <dbReference type="ARBA" id="ARBA00004123"/>
    </source>
</evidence>
<dbReference type="InterPro" id="IPR047513">
    <property type="entry name" value="FOXJ1"/>
</dbReference>
<dbReference type="SMART" id="SM00339">
    <property type="entry name" value="FH"/>
    <property type="match status" value="1"/>
</dbReference>
<feature type="domain" description="Fork-head" evidence="5">
    <location>
        <begin position="261"/>
        <end position="345"/>
    </location>
</feature>
<feature type="compositionally biased region" description="Low complexity" evidence="4">
    <location>
        <begin position="519"/>
        <end position="533"/>
    </location>
</feature>
<gene>
    <name evidence="6" type="ORF">CVLEPA_LOCUS30185</name>
</gene>
<dbReference type="PROSITE" id="PS50039">
    <property type="entry name" value="FORK_HEAD_3"/>
    <property type="match status" value="1"/>
</dbReference>
<dbReference type="EMBL" id="CAWYQH010000163">
    <property type="protein sequence ID" value="CAK8696873.1"/>
    <property type="molecule type" value="Genomic_DNA"/>
</dbReference>
<feature type="region of interest" description="Disordered" evidence="4">
    <location>
        <begin position="516"/>
        <end position="562"/>
    </location>
</feature>
<evidence type="ECO:0000313" key="6">
    <source>
        <dbReference type="EMBL" id="CAK8696873.1"/>
    </source>
</evidence>
<accession>A0ABP0H0E6</accession>
<keyword evidence="7" id="KW-1185">Reference proteome</keyword>
<dbReference type="Proteomes" id="UP001642483">
    <property type="component" value="Unassembled WGS sequence"/>
</dbReference>
<dbReference type="Gene3D" id="1.10.10.10">
    <property type="entry name" value="Winged helix-like DNA-binding domain superfamily/Winged helix DNA-binding domain"/>
    <property type="match status" value="1"/>
</dbReference>
<comment type="caution">
    <text evidence="6">The sequence shown here is derived from an EMBL/GenBank/DDBJ whole genome shotgun (WGS) entry which is preliminary data.</text>
</comment>
<dbReference type="PANTHER" id="PTHR46805">
    <property type="entry name" value="FORKHEAD BOX PROTEIN J1"/>
    <property type="match status" value="1"/>
</dbReference>
<dbReference type="InterPro" id="IPR036390">
    <property type="entry name" value="WH_DNA-bd_sf"/>
</dbReference>
<feature type="region of interest" description="Disordered" evidence="4">
    <location>
        <begin position="124"/>
        <end position="144"/>
    </location>
</feature>
<feature type="compositionally biased region" description="Polar residues" evidence="4">
    <location>
        <begin position="131"/>
        <end position="144"/>
    </location>
</feature>
<dbReference type="InterPro" id="IPR001766">
    <property type="entry name" value="Fork_head_dom"/>
</dbReference>
<evidence type="ECO:0000313" key="7">
    <source>
        <dbReference type="Proteomes" id="UP001642483"/>
    </source>
</evidence>
<proteinExistence type="predicted"/>
<dbReference type="InterPro" id="IPR018122">
    <property type="entry name" value="TF_fork_head_CS_1"/>
</dbReference>
<reference evidence="6 7" key="1">
    <citation type="submission" date="2024-02" db="EMBL/GenBank/DDBJ databases">
        <authorList>
            <person name="Daric V."/>
            <person name="Darras S."/>
        </authorList>
    </citation>
    <scope>NUCLEOTIDE SEQUENCE [LARGE SCALE GENOMIC DNA]</scope>
</reference>
<feature type="compositionally biased region" description="Low complexity" evidence="4">
    <location>
        <begin position="226"/>
        <end position="236"/>
    </location>
</feature>